<gene>
    <name evidence="2" type="ORF">FMUND_7773</name>
</gene>
<feature type="compositionally biased region" description="Polar residues" evidence="1">
    <location>
        <begin position="1"/>
        <end position="11"/>
    </location>
</feature>
<evidence type="ECO:0000256" key="1">
    <source>
        <dbReference type="SAM" id="MobiDB-lite"/>
    </source>
</evidence>
<reference evidence="2 3" key="1">
    <citation type="submission" date="2020-05" db="EMBL/GenBank/DDBJ databases">
        <title>Identification and distribution of gene clusters putatively required for synthesis of sphingolipid metabolism inhibitors in phylogenetically diverse species of the filamentous fungus Fusarium.</title>
        <authorList>
            <person name="Kim H.-S."/>
            <person name="Busman M."/>
            <person name="Brown D.W."/>
            <person name="Divon H."/>
            <person name="Uhlig S."/>
            <person name="Proctor R.H."/>
        </authorList>
    </citation>
    <scope>NUCLEOTIDE SEQUENCE [LARGE SCALE GENOMIC DNA]</scope>
    <source>
        <strain evidence="2 3">NRRL 66235</strain>
    </source>
</reference>
<evidence type="ECO:0000313" key="2">
    <source>
        <dbReference type="EMBL" id="KAF5713704.1"/>
    </source>
</evidence>
<dbReference type="OrthoDB" id="5103968at2759"/>
<organism evidence="2 3">
    <name type="scientific">Fusarium mundagurra</name>
    <dbReference type="NCBI Taxonomy" id="1567541"/>
    <lineage>
        <taxon>Eukaryota</taxon>
        <taxon>Fungi</taxon>
        <taxon>Dikarya</taxon>
        <taxon>Ascomycota</taxon>
        <taxon>Pezizomycotina</taxon>
        <taxon>Sordariomycetes</taxon>
        <taxon>Hypocreomycetidae</taxon>
        <taxon>Hypocreales</taxon>
        <taxon>Nectriaceae</taxon>
        <taxon>Fusarium</taxon>
        <taxon>Fusarium fujikuroi species complex</taxon>
    </lineage>
</organism>
<evidence type="ECO:0000313" key="3">
    <source>
        <dbReference type="Proteomes" id="UP000544331"/>
    </source>
</evidence>
<name>A0A8H5YKE6_9HYPO</name>
<dbReference type="AlphaFoldDB" id="A0A8H5YKE6"/>
<feature type="region of interest" description="Disordered" evidence="1">
    <location>
        <begin position="1"/>
        <end position="23"/>
    </location>
</feature>
<proteinExistence type="predicted"/>
<keyword evidence="3" id="KW-1185">Reference proteome</keyword>
<feature type="region of interest" description="Disordered" evidence="1">
    <location>
        <begin position="111"/>
        <end position="163"/>
    </location>
</feature>
<dbReference type="Proteomes" id="UP000544331">
    <property type="component" value="Unassembled WGS sequence"/>
</dbReference>
<protein>
    <submittedName>
        <fullName evidence="2">Uncharacterized protein</fullName>
    </submittedName>
</protein>
<sequence length="439" mass="48017">MAPGNRSSGKTSDPFAPDDDPFARHTGNIKAKVGESAQNAIGMGQNAILLAKVVKTLVYAENTPEMRLKARSILMSMGGVDGLINSVTTIETEQAPEPAVSQIDRVIREAHHPGSSASGRFNDSPAVRKRKRRATEPPEPDSDEELLAMFDPPRSRKEDPIPVIPRPWPATPYIVADSSSTGKGRKAILSLIAADECMIFMSEDAARIFGELFIHLRKEVAEDMPLSAAAQMAGIDKSLVLSFDMPLYLPKPDSTAVAEIVRSTADINIFNDEADTRRLAQETIAFMESQSWQPSTGLDIRHSRLFYPAGAFVQMEVVADKLTHLGRVFKPLLLEEGRKWPQVIAADDARQLDWDAYDQIGQPPEGNALSCLPGDVALLFFLFPSLIFTIKMANEETKGIWFNPTVIDDDEQVKLEDAPLTNNAAVPNNATVTNVAPVT</sequence>
<accession>A0A8H5YKE6</accession>
<dbReference type="EMBL" id="JAAOAN010000261">
    <property type="protein sequence ID" value="KAF5713704.1"/>
    <property type="molecule type" value="Genomic_DNA"/>
</dbReference>
<comment type="caution">
    <text evidence="2">The sequence shown here is derived from an EMBL/GenBank/DDBJ whole genome shotgun (WGS) entry which is preliminary data.</text>
</comment>